<gene>
    <name evidence="2" type="ORF">LDX50_03250</name>
</gene>
<dbReference type="Proteomes" id="UP001139409">
    <property type="component" value="Unassembled WGS sequence"/>
</dbReference>
<protein>
    <submittedName>
        <fullName evidence="2">DUF2911 domain-containing protein</fullName>
    </submittedName>
</protein>
<name>A0A9X1HL29_9BACT</name>
<feature type="signal peptide" evidence="1">
    <location>
        <begin position="1"/>
        <end position="23"/>
    </location>
</feature>
<keyword evidence="1" id="KW-0732">Signal</keyword>
<feature type="chain" id="PRO_5040981086" evidence="1">
    <location>
        <begin position="24"/>
        <end position="169"/>
    </location>
</feature>
<dbReference type="Pfam" id="PF11138">
    <property type="entry name" value="DUF2911"/>
    <property type="match status" value="1"/>
</dbReference>
<organism evidence="2 3">
    <name type="scientific">Fulvivirga sedimenti</name>
    <dbReference type="NCBI Taxonomy" id="2879465"/>
    <lineage>
        <taxon>Bacteria</taxon>
        <taxon>Pseudomonadati</taxon>
        <taxon>Bacteroidota</taxon>
        <taxon>Cytophagia</taxon>
        <taxon>Cytophagales</taxon>
        <taxon>Fulvivirgaceae</taxon>
        <taxon>Fulvivirga</taxon>
    </lineage>
</organism>
<proteinExistence type="predicted"/>
<dbReference type="EMBL" id="JAIXNE010000001">
    <property type="protein sequence ID" value="MCA6073866.1"/>
    <property type="molecule type" value="Genomic_DNA"/>
</dbReference>
<dbReference type="InterPro" id="IPR021314">
    <property type="entry name" value="DUF2911"/>
</dbReference>
<dbReference type="RefSeq" id="WP_225696976.1">
    <property type="nucleotide sequence ID" value="NZ_JAIXNE010000001.1"/>
</dbReference>
<comment type="caution">
    <text evidence="2">The sequence shown here is derived from an EMBL/GenBank/DDBJ whole genome shotgun (WGS) entry which is preliminary data.</text>
</comment>
<keyword evidence="3" id="KW-1185">Reference proteome</keyword>
<accession>A0A9X1HL29</accession>
<reference evidence="2" key="1">
    <citation type="submission" date="2021-09" db="EMBL/GenBank/DDBJ databases">
        <title>Fulvivirga sp. isolated from coastal sediment.</title>
        <authorList>
            <person name="Yu H."/>
        </authorList>
    </citation>
    <scope>NUCLEOTIDE SEQUENCE</scope>
    <source>
        <strain evidence="2">1062</strain>
    </source>
</reference>
<evidence type="ECO:0000256" key="1">
    <source>
        <dbReference type="SAM" id="SignalP"/>
    </source>
</evidence>
<evidence type="ECO:0000313" key="2">
    <source>
        <dbReference type="EMBL" id="MCA6073866.1"/>
    </source>
</evidence>
<sequence length="169" mass="18202">MRILLSIVLSGLCIVGFSDFATAQQQMKSPPATVNAKVGGANVEIKYSQPSARGRSVMGGLVPYGEVWRTGANAATIISFDKDVTIEGKKLAKGSYSMYTIPGEKNWVIIFNSATGQWGTQYSDDKDALRVEVPAGKTGDFVETFTISAEGDHVSLAWENTEVKFKVKG</sequence>
<dbReference type="AlphaFoldDB" id="A0A9X1HL29"/>
<evidence type="ECO:0000313" key="3">
    <source>
        <dbReference type="Proteomes" id="UP001139409"/>
    </source>
</evidence>